<organism evidence="2 3">
    <name type="scientific">Channa striata</name>
    <name type="common">Snakehead murrel</name>
    <name type="synonym">Ophicephalus striatus</name>
    <dbReference type="NCBI Taxonomy" id="64152"/>
    <lineage>
        <taxon>Eukaryota</taxon>
        <taxon>Metazoa</taxon>
        <taxon>Chordata</taxon>
        <taxon>Craniata</taxon>
        <taxon>Vertebrata</taxon>
        <taxon>Euteleostomi</taxon>
        <taxon>Actinopterygii</taxon>
        <taxon>Neopterygii</taxon>
        <taxon>Teleostei</taxon>
        <taxon>Neoteleostei</taxon>
        <taxon>Acanthomorphata</taxon>
        <taxon>Anabantaria</taxon>
        <taxon>Anabantiformes</taxon>
        <taxon>Channoidei</taxon>
        <taxon>Channidae</taxon>
        <taxon>Channa</taxon>
    </lineage>
</organism>
<evidence type="ECO:0000313" key="2">
    <source>
        <dbReference type="EMBL" id="KAK2854022.1"/>
    </source>
</evidence>
<comment type="caution">
    <text evidence="2">The sequence shown here is derived from an EMBL/GenBank/DDBJ whole genome shotgun (WGS) entry which is preliminary data.</text>
</comment>
<name>A0AA88N992_CHASR</name>
<accession>A0AA88N992</accession>
<reference evidence="2" key="1">
    <citation type="submission" date="2023-07" db="EMBL/GenBank/DDBJ databases">
        <title>Chromosome-level Genome Assembly of Striped Snakehead (Channa striata).</title>
        <authorList>
            <person name="Liu H."/>
        </authorList>
    </citation>
    <scope>NUCLEOTIDE SEQUENCE</scope>
    <source>
        <strain evidence="2">Gz</strain>
        <tissue evidence="2">Muscle</tissue>
    </source>
</reference>
<protein>
    <submittedName>
        <fullName evidence="2">Uncharacterized protein</fullName>
    </submittedName>
</protein>
<feature type="compositionally biased region" description="Basic and acidic residues" evidence="1">
    <location>
        <begin position="113"/>
        <end position="122"/>
    </location>
</feature>
<dbReference type="Proteomes" id="UP001187415">
    <property type="component" value="Unassembled WGS sequence"/>
</dbReference>
<evidence type="ECO:0000256" key="1">
    <source>
        <dbReference type="SAM" id="MobiDB-lite"/>
    </source>
</evidence>
<proteinExistence type="predicted"/>
<feature type="region of interest" description="Disordered" evidence="1">
    <location>
        <begin position="113"/>
        <end position="154"/>
    </location>
</feature>
<sequence length="174" mass="19354">MLSNTIRVTTAYSPRLCGATTPHVYPDKVDQQHTLNIVPVKFKHPTKLIREICSPESTPSIQAVVDCIQVSLCDDGVRQKKAGGRSRADLHHGHKKVRIVWIKRQQQQLIRDRDASTLEHRPPNTTPPHTHRCLSGGQRCGTHRQTSHHSPGACLIKDTGRNETLGCVEAGDRA</sequence>
<dbReference type="AlphaFoldDB" id="A0AA88N992"/>
<evidence type="ECO:0000313" key="3">
    <source>
        <dbReference type="Proteomes" id="UP001187415"/>
    </source>
</evidence>
<keyword evidence="3" id="KW-1185">Reference proteome</keyword>
<gene>
    <name evidence="2" type="ORF">Q5P01_006683</name>
</gene>
<dbReference type="EMBL" id="JAUPFM010000004">
    <property type="protein sequence ID" value="KAK2854022.1"/>
    <property type="molecule type" value="Genomic_DNA"/>
</dbReference>